<proteinExistence type="predicted"/>
<evidence type="ECO:0000313" key="2">
    <source>
        <dbReference type="EMBL" id="MBW84035.1"/>
    </source>
</evidence>
<feature type="chain" id="PRO_5015128539" evidence="1">
    <location>
        <begin position="23"/>
        <end position="101"/>
    </location>
</feature>
<feature type="signal peptide" evidence="1">
    <location>
        <begin position="1"/>
        <end position="22"/>
    </location>
</feature>
<organism evidence="2">
    <name type="scientific">Rhizophora mucronata</name>
    <name type="common">Asiatic mangrove</name>
    <dbReference type="NCBI Taxonomy" id="61149"/>
    <lineage>
        <taxon>Eukaryota</taxon>
        <taxon>Viridiplantae</taxon>
        <taxon>Streptophyta</taxon>
        <taxon>Embryophyta</taxon>
        <taxon>Tracheophyta</taxon>
        <taxon>Spermatophyta</taxon>
        <taxon>Magnoliopsida</taxon>
        <taxon>eudicotyledons</taxon>
        <taxon>Gunneridae</taxon>
        <taxon>Pentapetalae</taxon>
        <taxon>rosids</taxon>
        <taxon>fabids</taxon>
        <taxon>Malpighiales</taxon>
        <taxon>Rhizophoraceae</taxon>
        <taxon>Rhizophora</taxon>
    </lineage>
</organism>
<accession>A0A2P2IS37</accession>
<protein>
    <submittedName>
        <fullName evidence="2">Uncharacterized protein</fullName>
    </submittedName>
</protein>
<dbReference type="AlphaFoldDB" id="A0A2P2IS37"/>
<keyword evidence="1" id="KW-0732">Signal</keyword>
<evidence type="ECO:0000256" key="1">
    <source>
        <dbReference type="SAM" id="SignalP"/>
    </source>
</evidence>
<name>A0A2P2IS37_RHIMU</name>
<dbReference type="EMBL" id="GGEC01003552">
    <property type="protein sequence ID" value="MBW84035.1"/>
    <property type="molecule type" value="Transcribed_RNA"/>
</dbReference>
<sequence>MLKLKGLLLLTVIFLGLHSSNSFQNCLLSRNTVIETTSISSFTLFGLIELFLQSPIKHFGEGVLSGSRERGVRIDTYIGLRRQVRLSGTKAEKEGADENHS</sequence>
<reference evidence="2" key="1">
    <citation type="submission" date="2018-02" db="EMBL/GenBank/DDBJ databases">
        <title>Rhizophora mucronata_Transcriptome.</title>
        <authorList>
            <person name="Meera S.P."/>
            <person name="Sreeshan A."/>
            <person name="Augustine A."/>
        </authorList>
    </citation>
    <scope>NUCLEOTIDE SEQUENCE</scope>
    <source>
        <tissue evidence="2">Leaf</tissue>
    </source>
</reference>